<dbReference type="InterPro" id="IPR023750">
    <property type="entry name" value="RbsD-like_sf"/>
</dbReference>
<dbReference type="Proteomes" id="UP000175744">
    <property type="component" value="Unassembled WGS sequence"/>
</dbReference>
<dbReference type="Gene3D" id="3.40.1650.10">
    <property type="entry name" value="RbsD-like domain"/>
    <property type="match status" value="1"/>
</dbReference>
<dbReference type="NCBIfam" id="NF008761">
    <property type="entry name" value="PRK11797.1"/>
    <property type="match status" value="1"/>
</dbReference>
<name>A0A1E8EW63_9CLOT</name>
<dbReference type="OrthoDB" id="9805009at2"/>
<dbReference type="Pfam" id="PF05025">
    <property type="entry name" value="RbsD_FucU"/>
    <property type="match status" value="1"/>
</dbReference>
<proteinExistence type="inferred from homology"/>
<comment type="caution">
    <text evidence="7">The sequence shown here is derived from an EMBL/GenBank/DDBJ whole genome shotgun (WGS) entry which is preliminary data.</text>
</comment>
<keyword evidence="5 6" id="KW-0119">Carbohydrate metabolism</keyword>
<keyword evidence="8" id="KW-1185">Reference proteome</keyword>
<comment type="similarity">
    <text evidence="6">Belongs to the RbsD / FucU family. RbsD subfamily.</text>
</comment>
<gene>
    <name evidence="6 7" type="primary">rbsD</name>
    <name evidence="7" type="ORF">CLOACE_21220</name>
</gene>
<evidence type="ECO:0000256" key="6">
    <source>
        <dbReference type="HAMAP-Rule" id="MF_01661"/>
    </source>
</evidence>
<organism evidence="7 8">
    <name type="scientific">Clostridium acetireducens DSM 10703</name>
    <dbReference type="NCBI Taxonomy" id="1121290"/>
    <lineage>
        <taxon>Bacteria</taxon>
        <taxon>Bacillati</taxon>
        <taxon>Bacillota</taxon>
        <taxon>Clostridia</taxon>
        <taxon>Eubacteriales</taxon>
        <taxon>Clostridiaceae</taxon>
        <taxon>Clostridium</taxon>
    </lineage>
</organism>
<dbReference type="GO" id="GO:0048029">
    <property type="term" value="F:monosaccharide binding"/>
    <property type="evidence" value="ECO:0007669"/>
    <property type="project" value="InterPro"/>
</dbReference>
<evidence type="ECO:0000313" key="7">
    <source>
        <dbReference type="EMBL" id="OFI01507.1"/>
    </source>
</evidence>
<protein>
    <recommendedName>
        <fullName evidence="2 6">D-ribose pyranase</fullName>
        <ecNumber evidence="2 6">5.4.99.62</ecNumber>
    </recommendedName>
</protein>
<comment type="function">
    <text evidence="6">Catalyzes the interconversion of beta-pyran and beta-furan forms of D-ribose.</text>
</comment>
<dbReference type="GO" id="GO:0019303">
    <property type="term" value="P:D-ribose catabolic process"/>
    <property type="evidence" value="ECO:0007669"/>
    <property type="project" value="UniProtKB-UniRule"/>
</dbReference>
<dbReference type="GO" id="GO:0062193">
    <property type="term" value="F:D-ribose pyranase activity"/>
    <property type="evidence" value="ECO:0007669"/>
    <property type="project" value="UniProtKB-EC"/>
</dbReference>
<feature type="binding site" evidence="6">
    <location>
        <position position="28"/>
    </location>
    <ligand>
        <name>substrate</name>
    </ligand>
</feature>
<dbReference type="PATRIC" id="fig|1121290.3.peg.2133"/>
<dbReference type="InterPro" id="IPR023064">
    <property type="entry name" value="D-ribose_pyranase"/>
</dbReference>
<evidence type="ECO:0000256" key="1">
    <source>
        <dbReference type="ARBA" id="ARBA00000223"/>
    </source>
</evidence>
<sequence length="131" mass="14538">MKKTGLLNSSISEVISKMGHTDSIAIGDCGLPIPEETRRIDLALVKNIPTFIDTLKAVLMELELEEVEIAKETLEVSPNLYEEIKKLIGNVKIRFVSHSEIKESLKNCKAVIRTGEQTPYANIILKSGVVF</sequence>
<dbReference type="GO" id="GO:0005829">
    <property type="term" value="C:cytosol"/>
    <property type="evidence" value="ECO:0007669"/>
    <property type="project" value="TreeGrafter"/>
</dbReference>
<dbReference type="STRING" id="1121290.CLAOCE_21220"/>
<comment type="subunit">
    <text evidence="6">Homodecamer.</text>
</comment>
<comment type="pathway">
    <text evidence="6">Carbohydrate metabolism; D-ribose degradation; D-ribose 5-phosphate from beta-D-ribopyranose: step 1/2.</text>
</comment>
<dbReference type="InterPro" id="IPR007721">
    <property type="entry name" value="RbsD_FucU"/>
</dbReference>
<dbReference type="GO" id="GO:0016872">
    <property type="term" value="F:intramolecular lyase activity"/>
    <property type="evidence" value="ECO:0007669"/>
    <property type="project" value="UniProtKB-UniRule"/>
</dbReference>
<feature type="binding site" evidence="6">
    <location>
        <position position="98"/>
    </location>
    <ligand>
        <name>substrate</name>
    </ligand>
</feature>
<dbReference type="EMBL" id="LZFO01000043">
    <property type="protein sequence ID" value="OFI01507.1"/>
    <property type="molecule type" value="Genomic_DNA"/>
</dbReference>
<reference evidence="7 8" key="1">
    <citation type="submission" date="2016-06" db="EMBL/GenBank/DDBJ databases">
        <title>Genome sequence of Clostridium acetireducens DSM 10703.</title>
        <authorList>
            <person name="Poehlein A."/>
            <person name="Fluechter S."/>
            <person name="Duerre P."/>
            <person name="Daniel R."/>
        </authorList>
    </citation>
    <scope>NUCLEOTIDE SEQUENCE [LARGE SCALE GENOMIC DNA]</scope>
    <source>
        <strain evidence="7 8">DSM 10703</strain>
    </source>
</reference>
<evidence type="ECO:0000256" key="5">
    <source>
        <dbReference type="ARBA" id="ARBA00023277"/>
    </source>
</evidence>
<evidence type="ECO:0000256" key="3">
    <source>
        <dbReference type="ARBA" id="ARBA00022490"/>
    </source>
</evidence>
<comment type="catalytic activity">
    <reaction evidence="1 6">
        <text>beta-D-ribopyranose = beta-D-ribofuranose</text>
        <dbReference type="Rhea" id="RHEA:25432"/>
        <dbReference type="ChEBI" id="CHEBI:27476"/>
        <dbReference type="ChEBI" id="CHEBI:47002"/>
        <dbReference type="EC" id="5.4.99.62"/>
    </reaction>
</comment>
<evidence type="ECO:0000256" key="4">
    <source>
        <dbReference type="ARBA" id="ARBA00023235"/>
    </source>
</evidence>
<evidence type="ECO:0000313" key="8">
    <source>
        <dbReference type="Proteomes" id="UP000175744"/>
    </source>
</evidence>
<accession>A0A1E8EW63</accession>
<dbReference type="RefSeq" id="WP_070111184.1">
    <property type="nucleotide sequence ID" value="NZ_LZFO01000043.1"/>
</dbReference>
<dbReference type="UniPathway" id="UPA00916">
    <property type="reaction ID" value="UER00888"/>
</dbReference>
<feature type="active site" description="Proton donor" evidence="6">
    <location>
        <position position="20"/>
    </location>
</feature>
<keyword evidence="4 6" id="KW-0413">Isomerase</keyword>
<keyword evidence="3 6" id="KW-0963">Cytoplasm</keyword>
<dbReference type="PANTHER" id="PTHR37831:SF1">
    <property type="entry name" value="D-RIBOSE PYRANASE"/>
    <property type="match status" value="1"/>
</dbReference>
<feature type="binding site" evidence="6">
    <location>
        <begin position="120"/>
        <end position="122"/>
    </location>
    <ligand>
        <name>substrate</name>
    </ligand>
</feature>
<dbReference type="PANTHER" id="PTHR37831">
    <property type="entry name" value="D-RIBOSE PYRANASE"/>
    <property type="match status" value="1"/>
</dbReference>
<evidence type="ECO:0000256" key="2">
    <source>
        <dbReference type="ARBA" id="ARBA00012862"/>
    </source>
</evidence>
<dbReference type="HAMAP" id="MF_01661">
    <property type="entry name" value="D_rib_pyranase"/>
    <property type="match status" value="1"/>
</dbReference>
<dbReference type="SUPFAM" id="SSF102546">
    <property type="entry name" value="RbsD-like"/>
    <property type="match status" value="1"/>
</dbReference>
<dbReference type="AlphaFoldDB" id="A0A1E8EW63"/>
<comment type="subcellular location">
    <subcellularLocation>
        <location evidence="6">Cytoplasm</location>
    </subcellularLocation>
</comment>
<dbReference type="EC" id="5.4.99.62" evidence="2 6"/>